<reference evidence="1" key="1">
    <citation type="journal article" date="2020" name="Stud. Mycol.">
        <title>101 Dothideomycetes genomes: a test case for predicting lifestyles and emergence of pathogens.</title>
        <authorList>
            <person name="Haridas S."/>
            <person name="Albert R."/>
            <person name="Binder M."/>
            <person name="Bloem J."/>
            <person name="Labutti K."/>
            <person name="Salamov A."/>
            <person name="Andreopoulos B."/>
            <person name="Baker S."/>
            <person name="Barry K."/>
            <person name="Bills G."/>
            <person name="Bluhm B."/>
            <person name="Cannon C."/>
            <person name="Castanera R."/>
            <person name="Culley D."/>
            <person name="Daum C."/>
            <person name="Ezra D."/>
            <person name="Gonzalez J."/>
            <person name="Henrissat B."/>
            <person name="Kuo A."/>
            <person name="Liang C."/>
            <person name="Lipzen A."/>
            <person name="Lutzoni F."/>
            <person name="Magnuson J."/>
            <person name="Mondo S."/>
            <person name="Nolan M."/>
            <person name="Ohm R."/>
            <person name="Pangilinan J."/>
            <person name="Park H.-J."/>
            <person name="Ramirez L."/>
            <person name="Alfaro M."/>
            <person name="Sun H."/>
            <person name="Tritt A."/>
            <person name="Yoshinaga Y."/>
            <person name="Zwiers L.-H."/>
            <person name="Turgeon B."/>
            <person name="Goodwin S."/>
            <person name="Spatafora J."/>
            <person name="Crous P."/>
            <person name="Grigoriev I."/>
        </authorList>
    </citation>
    <scope>NUCLEOTIDE SEQUENCE</scope>
    <source>
        <strain evidence="1">CBS 130266</strain>
    </source>
</reference>
<keyword evidence="2" id="KW-1185">Reference proteome</keyword>
<name>A0A9P4NX49_9PEZI</name>
<proteinExistence type="predicted"/>
<comment type="caution">
    <text evidence="1">The sequence shown here is derived from an EMBL/GenBank/DDBJ whole genome shotgun (WGS) entry which is preliminary data.</text>
</comment>
<evidence type="ECO:0000313" key="1">
    <source>
        <dbReference type="EMBL" id="KAF2434004.1"/>
    </source>
</evidence>
<evidence type="ECO:0000313" key="2">
    <source>
        <dbReference type="Proteomes" id="UP000800235"/>
    </source>
</evidence>
<organism evidence="1 2">
    <name type="scientific">Tothia fuscella</name>
    <dbReference type="NCBI Taxonomy" id="1048955"/>
    <lineage>
        <taxon>Eukaryota</taxon>
        <taxon>Fungi</taxon>
        <taxon>Dikarya</taxon>
        <taxon>Ascomycota</taxon>
        <taxon>Pezizomycotina</taxon>
        <taxon>Dothideomycetes</taxon>
        <taxon>Pleosporomycetidae</taxon>
        <taxon>Venturiales</taxon>
        <taxon>Cylindrosympodiaceae</taxon>
        <taxon>Tothia</taxon>
    </lineage>
</organism>
<sequence>MRSENLTREFLLVLIRELGSIKSDYLHLLISSRDQLGGDIDAMLSPGLPWTTFEMEPRLVRLDIGLFLWTSLQLKTLKRLEKFGYEDVEQLLNKLPADLDETFARIVANIHEIELPQDSQCAQVAGFRPTITFIEQLAEASSPSNSDLERSTFVPLDAAILVDFLQDLILVRPRPDLLKAGKALSPQTYTIVLAHASGQDFELLTVYLIYTCNLK</sequence>
<dbReference type="OrthoDB" id="1577640at2759"/>
<dbReference type="Proteomes" id="UP000800235">
    <property type="component" value="Unassembled WGS sequence"/>
</dbReference>
<dbReference type="EMBL" id="MU007018">
    <property type="protein sequence ID" value="KAF2434004.1"/>
    <property type="molecule type" value="Genomic_DNA"/>
</dbReference>
<gene>
    <name evidence="1" type="ORF">EJ08DRAFT_676382</name>
</gene>
<dbReference type="AlphaFoldDB" id="A0A9P4NX49"/>
<accession>A0A9P4NX49</accession>
<protein>
    <submittedName>
        <fullName evidence="1">Uncharacterized protein</fullName>
    </submittedName>
</protein>